<name>A0ABR2JVS1_9EUKA</name>
<sequence>MWRNDCETMSFENTSDFRQLLRKLHFQIQEICYFYQNSDFQIDYFLTFSKQINDTISQILHFTQFSERRKPIQDFHQFFIQFKDTFQSHYNEFFNNIKDSLNEVLKNGLENQEIIQFDNFDLKSSTSWEQICEPLKGLRFTSNLDFQKKIRNIYSKGEAIALIYDLFTSLEQFYNDFPKEMTNEEKEKFKLNRQVSQLEEQITLLKKENQTLINQNKGWQTKYSILHKMHKSMEESMEKVKEELKEANHLKDYADVQIGQIKNFFSKYRKQNEDDDEFDPDAFAKFIKDNQDEFEDIMFELDL</sequence>
<dbReference type="Proteomes" id="UP001470230">
    <property type="component" value="Unassembled WGS sequence"/>
</dbReference>
<reference evidence="2 3" key="1">
    <citation type="submission" date="2024-04" db="EMBL/GenBank/DDBJ databases">
        <title>Tritrichomonas musculus Genome.</title>
        <authorList>
            <person name="Alves-Ferreira E."/>
            <person name="Grigg M."/>
            <person name="Lorenzi H."/>
            <person name="Galac M."/>
        </authorList>
    </citation>
    <scope>NUCLEOTIDE SEQUENCE [LARGE SCALE GENOMIC DNA]</scope>
    <source>
        <strain evidence="2 3">EAF2021</strain>
    </source>
</reference>
<keyword evidence="3" id="KW-1185">Reference proteome</keyword>
<evidence type="ECO:0000313" key="3">
    <source>
        <dbReference type="Proteomes" id="UP001470230"/>
    </source>
</evidence>
<feature type="coiled-coil region" evidence="1">
    <location>
        <begin position="181"/>
        <end position="250"/>
    </location>
</feature>
<gene>
    <name evidence="2" type="ORF">M9Y10_045359</name>
</gene>
<proteinExistence type="predicted"/>
<comment type="caution">
    <text evidence="2">The sequence shown here is derived from an EMBL/GenBank/DDBJ whole genome shotgun (WGS) entry which is preliminary data.</text>
</comment>
<accession>A0ABR2JVS1</accession>
<evidence type="ECO:0000256" key="1">
    <source>
        <dbReference type="SAM" id="Coils"/>
    </source>
</evidence>
<evidence type="ECO:0000313" key="2">
    <source>
        <dbReference type="EMBL" id="KAK8882718.1"/>
    </source>
</evidence>
<protein>
    <submittedName>
        <fullName evidence="2">Uncharacterized protein</fullName>
    </submittedName>
</protein>
<dbReference type="EMBL" id="JAPFFF010000009">
    <property type="protein sequence ID" value="KAK8882718.1"/>
    <property type="molecule type" value="Genomic_DNA"/>
</dbReference>
<organism evidence="2 3">
    <name type="scientific">Tritrichomonas musculus</name>
    <dbReference type="NCBI Taxonomy" id="1915356"/>
    <lineage>
        <taxon>Eukaryota</taxon>
        <taxon>Metamonada</taxon>
        <taxon>Parabasalia</taxon>
        <taxon>Tritrichomonadida</taxon>
        <taxon>Tritrichomonadidae</taxon>
        <taxon>Tritrichomonas</taxon>
    </lineage>
</organism>
<keyword evidence="1" id="KW-0175">Coiled coil</keyword>